<protein>
    <submittedName>
        <fullName evidence="2">Uncharacterized protein</fullName>
    </submittedName>
</protein>
<keyword evidence="1" id="KW-1133">Transmembrane helix</keyword>
<feature type="transmembrane region" description="Helical" evidence="1">
    <location>
        <begin position="26"/>
        <end position="44"/>
    </location>
</feature>
<organism evidence="2 3">
    <name type="scientific">Flavobacterium columnare</name>
    <dbReference type="NCBI Taxonomy" id="996"/>
    <lineage>
        <taxon>Bacteria</taxon>
        <taxon>Pseudomonadati</taxon>
        <taxon>Bacteroidota</taxon>
        <taxon>Flavobacteriia</taxon>
        <taxon>Flavobacteriales</taxon>
        <taxon>Flavobacteriaceae</taxon>
        <taxon>Flavobacterium</taxon>
    </lineage>
</organism>
<evidence type="ECO:0000256" key="1">
    <source>
        <dbReference type="SAM" id="Phobius"/>
    </source>
</evidence>
<sequence>MSLTKVSLTELDIKILKKRKRSKNKIRLLILIFSISVLSIIRYYSPNETYGFTKIAMLIIFSGLIIGSLIDTNIDNDLKERIKLVGDIKIKKKEHYHDADNNKNHFIITFDDWRIGDREVEEEFWNKTNEGDEFYIEQAANSGYILQFKKESIDILNKIYN</sequence>
<reference evidence="2 3" key="1">
    <citation type="journal article" date="2017" name="Infect. Genet. Evol.">
        <title>Comparative genome analysis of fish pathogen Flavobacterium columnare reveals extensive sequence diversity within the species.</title>
        <authorList>
            <person name="Kayansamruaj P."/>
            <person name="Dong H.T."/>
            <person name="Hirono I."/>
            <person name="Kondo H."/>
            <person name="Senapin S."/>
            <person name="Rodkhum C."/>
        </authorList>
    </citation>
    <scope>NUCLEOTIDE SEQUENCE [LARGE SCALE GENOMIC DNA]</scope>
    <source>
        <strain evidence="2 3">1214</strain>
    </source>
</reference>
<name>A0A246G989_9FLAO</name>
<feature type="transmembrane region" description="Helical" evidence="1">
    <location>
        <begin position="50"/>
        <end position="70"/>
    </location>
</feature>
<keyword evidence="1" id="KW-0812">Transmembrane</keyword>
<keyword evidence="1" id="KW-0472">Membrane</keyword>
<dbReference type="AlphaFoldDB" id="A0A246G989"/>
<evidence type="ECO:0000313" key="3">
    <source>
        <dbReference type="Proteomes" id="UP000198034"/>
    </source>
</evidence>
<dbReference type="Proteomes" id="UP000198034">
    <property type="component" value="Unassembled WGS sequence"/>
</dbReference>
<accession>A0A246G989</accession>
<dbReference type="OrthoDB" id="1360524at2"/>
<gene>
    <name evidence="2" type="ORF">BWK62_10835</name>
</gene>
<comment type="caution">
    <text evidence="2">The sequence shown here is derived from an EMBL/GenBank/DDBJ whole genome shotgun (WGS) entry which is preliminary data.</text>
</comment>
<proteinExistence type="predicted"/>
<evidence type="ECO:0000313" key="2">
    <source>
        <dbReference type="EMBL" id="OWP75946.1"/>
    </source>
</evidence>
<dbReference type="EMBL" id="MTCY01000033">
    <property type="protein sequence ID" value="OWP75946.1"/>
    <property type="molecule type" value="Genomic_DNA"/>
</dbReference>